<comment type="caution">
    <text evidence="2">The sequence shown here is derived from an EMBL/GenBank/DDBJ whole genome shotgun (WGS) entry which is preliminary data.</text>
</comment>
<feature type="transmembrane region" description="Helical" evidence="1">
    <location>
        <begin position="71"/>
        <end position="90"/>
    </location>
</feature>
<name>A0A7C1JUV0_9CHLR</name>
<feature type="transmembrane region" description="Helical" evidence="1">
    <location>
        <begin position="6"/>
        <end position="21"/>
    </location>
</feature>
<sequence>MGPIEILFYTVVVIFAFIGTVRGAHRELGNSIIFMYVVAILRFVDERGWSERAVEVLRITDLEAGRINETAFLLISIVFTIVVIMSYQGLTFDFSSQQLKGLGGFLAGLGVGALNGYLIAGTFWYYADRYEYPFGLLTGPLTPVGQTLLGYLPQTLFPNAMYWVIPATILLILRIIR</sequence>
<dbReference type="EMBL" id="DSMG01000176">
    <property type="protein sequence ID" value="HDX33127.1"/>
    <property type="molecule type" value="Genomic_DNA"/>
</dbReference>
<proteinExistence type="predicted"/>
<gene>
    <name evidence="2" type="ORF">ENQ20_16805</name>
</gene>
<reference evidence="2" key="1">
    <citation type="journal article" date="2020" name="mSystems">
        <title>Genome- and Community-Level Interaction Insights into Carbon Utilization and Element Cycling Functions of Hydrothermarchaeota in Hydrothermal Sediment.</title>
        <authorList>
            <person name="Zhou Z."/>
            <person name="Liu Y."/>
            <person name="Xu W."/>
            <person name="Pan J."/>
            <person name="Luo Z.H."/>
            <person name="Li M."/>
        </authorList>
    </citation>
    <scope>NUCLEOTIDE SEQUENCE [LARGE SCALE GENOMIC DNA]</scope>
    <source>
        <strain evidence="2">SpSt-289</strain>
    </source>
</reference>
<evidence type="ECO:0008006" key="3">
    <source>
        <dbReference type="Google" id="ProtNLM"/>
    </source>
</evidence>
<evidence type="ECO:0000256" key="1">
    <source>
        <dbReference type="SAM" id="Phobius"/>
    </source>
</evidence>
<keyword evidence="1" id="KW-1133">Transmembrane helix</keyword>
<organism evidence="2">
    <name type="scientific">Caldilinea aerophila</name>
    <dbReference type="NCBI Taxonomy" id="133453"/>
    <lineage>
        <taxon>Bacteria</taxon>
        <taxon>Bacillati</taxon>
        <taxon>Chloroflexota</taxon>
        <taxon>Caldilineae</taxon>
        <taxon>Caldilineales</taxon>
        <taxon>Caldilineaceae</taxon>
        <taxon>Caldilinea</taxon>
    </lineage>
</organism>
<keyword evidence="1" id="KW-0812">Transmembrane</keyword>
<dbReference type="AlphaFoldDB" id="A0A7C1JUV0"/>
<protein>
    <recommendedName>
        <fullName evidence="3">CvpA family protein</fullName>
    </recommendedName>
</protein>
<accession>A0A7C1JUV0</accession>
<evidence type="ECO:0000313" key="2">
    <source>
        <dbReference type="EMBL" id="HDX33127.1"/>
    </source>
</evidence>
<feature type="transmembrane region" description="Helical" evidence="1">
    <location>
        <begin position="102"/>
        <end position="127"/>
    </location>
</feature>
<feature type="transmembrane region" description="Helical" evidence="1">
    <location>
        <begin position="28"/>
        <end position="44"/>
    </location>
</feature>
<feature type="transmembrane region" description="Helical" evidence="1">
    <location>
        <begin position="160"/>
        <end position="176"/>
    </location>
</feature>
<keyword evidence="1" id="KW-0472">Membrane</keyword>